<dbReference type="Gene3D" id="3.20.20.140">
    <property type="entry name" value="Metal-dependent hydrolases"/>
    <property type="match status" value="1"/>
</dbReference>
<organism evidence="5 6">
    <name type="scientific">Aquimarina amphilecti</name>
    <dbReference type="NCBI Taxonomy" id="1038014"/>
    <lineage>
        <taxon>Bacteria</taxon>
        <taxon>Pseudomonadati</taxon>
        <taxon>Bacteroidota</taxon>
        <taxon>Flavobacteriia</taxon>
        <taxon>Flavobacteriales</taxon>
        <taxon>Flavobacteriaceae</taxon>
        <taxon>Aquimarina</taxon>
    </lineage>
</organism>
<gene>
    <name evidence="5" type="ORF">SAMN04487910_2080</name>
</gene>
<dbReference type="InterPro" id="IPR018228">
    <property type="entry name" value="DNase_TatD-rel_CS"/>
</dbReference>
<dbReference type="PIRSF" id="PIRSF005902">
    <property type="entry name" value="DNase_TatD"/>
    <property type="match status" value="1"/>
</dbReference>
<feature type="binding site" evidence="4">
    <location>
        <position position="211"/>
    </location>
    <ligand>
        <name>a divalent metal cation</name>
        <dbReference type="ChEBI" id="CHEBI:60240"/>
        <label>1</label>
    </ligand>
</feature>
<name>A0A1H7NGA7_AQUAM</name>
<dbReference type="AlphaFoldDB" id="A0A1H7NGA7"/>
<keyword evidence="6" id="KW-1185">Reference proteome</keyword>
<dbReference type="SUPFAM" id="SSF51556">
    <property type="entry name" value="Metallo-dependent hydrolases"/>
    <property type="match status" value="1"/>
</dbReference>
<dbReference type="GO" id="GO:0004536">
    <property type="term" value="F:DNA nuclease activity"/>
    <property type="evidence" value="ECO:0007669"/>
    <property type="project" value="InterPro"/>
</dbReference>
<feature type="binding site" evidence="4">
    <location>
        <position position="137"/>
    </location>
    <ligand>
        <name>a divalent metal cation</name>
        <dbReference type="ChEBI" id="CHEBI:60240"/>
        <label>2</label>
    </ligand>
</feature>
<evidence type="ECO:0000313" key="6">
    <source>
        <dbReference type="Proteomes" id="UP000198521"/>
    </source>
</evidence>
<dbReference type="RefSeq" id="WP_091408032.1">
    <property type="nucleotide sequence ID" value="NZ_FOAB01000003.1"/>
</dbReference>
<dbReference type="NCBIfam" id="TIGR00010">
    <property type="entry name" value="YchF/TatD family DNA exonuclease"/>
    <property type="match status" value="1"/>
</dbReference>
<accession>A0A1H7NGA7</accession>
<feature type="binding site" evidence="4">
    <location>
        <position position="101"/>
    </location>
    <ligand>
        <name>a divalent metal cation</name>
        <dbReference type="ChEBI" id="CHEBI:60240"/>
        <label>1</label>
    </ligand>
</feature>
<comment type="similarity">
    <text evidence="1">Belongs to the metallo-dependent hydrolases superfamily. TatD-type hydrolase family.</text>
</comment>
<evidence type="ECO:0000313" key="5">
    <source>
        <dbReference type="EMBL" id="SEL22576.1"/>
    </source>
</evidence>
<dbReference type="InterPro" id="IPR032466">
    <property type="entry name" value="Metal_Hydrolase"/>
</dbReference>
<dbReference type="GO" id="GO:0046872">
    <property type="term" value="F:metal ion binding"/>
    <property type="evidence" value="ECO:0007669"/>
    <property type="project" value="UniProtKB-KW"/>
</dbReference>
<dbReference type="CDD" id="cd01310">
    <property type="entry name" value="TatD_DNAse"/>
    <property type="match status" value="1"/>
</dbReference>
<feature type="binding site" evidence="4">
    <location>
        <position position="7"/>
    </location>
    <ligand>
        <name>a divalent metal cation</name>
        <dbReference type="ChEBI" id="CHEBI:60240"/>
        <label>1</label>
    </ligand>
</feature>
<proteinExistence type="inferred from homology"/>
<dbReference type="PANTHER" id="PTHR46124">
    <property type="entry name" value="D-AMINOACYL-TRNA DEACYLASE"/>
    <property type="match status" value="1"/>
</dbReference>
<sequence length="262" mass="30563">MILTDTHTHIYSESFEEDRDEMMQRAISAGVERFFVPAIDSGYTQSMYDIEKKYPNNVFLMMGLHPTHVKENYNVELQHVEEEIKKRLDNESDLKFYAIGEIGIDLYWDKTFLKQQQEAFRCQIKLAKKYKLPIVIHCRDAFEEVFEVLESEKGEDLFGIFHCFTGTIEDARRAIGYNMKLGIGGVVTFKNGKIDKFLNEFSLDHIVLETDAPYLAPVPFRGKRNETSYLIQVVEKLCDIYKKSPEEIARVTTKNSKDIFRI</sequence>
<dbReference type="FunFam" id="3.20.20.140:FF:000005">
    <property type="entry name" value="TatD family hydrolase"/>
    <property type="match status" value="1"/>
</dbReference>
<dbReference type="Pfam" id="PF01026">
    <property type="entry name" value="TatD_DNase"/>
    <property type="match status" value="1"/>
</dbReference>
<dbReference type="GO" id="GO:0005829">
    <property type="term" value="C:cytosol"/>
    <property type="evidence" value="ECO:0007669"/>
    <property type="project" value="TreeGrafter"/>
</dbReference>
<protein>
    <submittedName>
        <fullName evidence="5">TatD DNase family protein</fullName>
    </submittedName>
</protein>
<dbReference type="PANTHER" id="PTHR46124:SF4">
    <property type="entry name" value="HYDROLASE TATD"/>
    <property type="match status" value="1"/>
</dbReference>
<dbReference type="OrthoDB" id="9810005at2"/>
<dbReference type="InterPro" id="IPR015991">
    <property type="entry name" value="TatD/YcfH-like"/>
</dbReference>
<evidence type="ECO:0000256" key="2">
    <source>
        <dbReference type="ARBA" id="ARBA00022723"/>
    </source>
</evidence>
<dbReference type="GO" id="GO:0016788">
    <property type="term" value="F:hydrolase activity, acting on ester bonds"/>
    <property type="evidence" value="ECO:0007669"/>
    <property type="project" value="InterPro"/>
</dbReference>
<dbReference type="Proteomes" id="UP000198521">
    <property type="component" value="Unassembled WGS sequence"/>
</dbReference>
<feature type="binding site" evidence="4">
    <location>
        <position position="162"/>
    </location>
    <ligand>
        <name>a divalent metal cation</name>
        <dbReference type="ChEBI" id="CHEBI:60240"/>
        <label>2</label>
    </ligand>
</feature>
<evidence type="ECO:0000256" key="1">
    <source>
        <dbReference type="ARBA" id="ARBA00009275"/>
    </source>
</evidence>
<dbReference type="EMBL" id="FOAB01000003">
    <property type="protein sequence ID" value="SEL22576.1"/>
    <property type="molecule type" value="Genomic_DNA"/>
</dbReference>
<evidence type="ECO:0000256" key="3">
    <source>
        <dbReference type="ARBA" id="ARBA00022801"/>
    </source>
</evidence>
<dbReference type="InterPro" id="IPR001130">
    <property type="entry name" value="TatD-like"/>
</dbReference>
<dbReference type="STRING" id="1038014.SAMN04487910_2080"/>
<dbReference type="PROSITE" id="PS01090">
    <property type="entry name" value="TATD_2"/>
    <property type="match status" value="1"/>
</dbReference>
<keyword evidence="3" id="KW-0378">Hydrolase</keyword>
<evidence type="ECO:0000256" key="4">
    <source>
        <dbReference type="PIRSR" id="PIRSR005902-1"/>
    </source>
</evidence>
<keyword evidence="2 4" id="KW-0479">Metal-binding</keyword>
<feature type="binding site" evidence="4">
    <location>
        <position position="9"/>
    </location>
    <ligand>
        <name>a divalent metal cation</name>
        <dbReference type="ChEBI" id="CHEBI:60240"/>
        <label>1</label>
    </ligand>
</feature>
<reference evidence="5 6" key="1">
    <citation type="submission" date="2016-10" db="EMBL/GenBank/DDBJ databases">
        <authorList>
            <person name="de Groot N.N."/>
        </authorList>
    </citation>
    <scope>NUCLEOTIDE SEQUENCE [LARGE SCALE GENOMIC DNA]</scope>
    <source>
        <strain evidence="5 6">DSM 25232</strain>
    </source>
</reference>